<reference evidence="1" key="1">
    <citation type="submission" date="2020-04" db="EMBL/GenBank/DDBJ databases">
        <authorList>
            <person name="Alioto T."/>
            <person name="Alioto T."/>
            <person name="Gomez Garrido J."/>
        </authorList>
    </citation>
    <scope>NUCLEOTIDE SEQUENCE</scope>
    <source>
        <strain evidence="1">A484AB</strain>
    </source>
</reference>
<accession>A0A7D9HZW1</accession>
<keyword evidence="2" id="KW-1185">Reference proteome</keyword>
<name>A0A7D9HZW1_PARCT</name>
<dbReference type="InterPro" id="IPR000477">
    <property type="entry name" value="RT_dom"/>
</dbReference>
<protein>
    <submittedName>
        <fullName evidence="1">Uncharacterized protein</fullName>
    </submittedName>
</protein>
<evidence type="ECO:0000313" key="2">
    <source>
        <dbReference type="Proteomes" id="UP001152795"/>
    </source>
</evidence>
<sequence length="295" mass="32326">MWRAIKEVLPSKKGSAIFSVFEKGRLHTDKQSVAKIMNDYFVSIAGKTLSKAFGRNAPVIPVINSLSTNFHLNNVSVEFVKDTLRSLKRNKAVGLDKLSARLLRDASDVISPVLTELVNKSFTDGVFPTIWKSAKVSALFKGGDKSQKDNYRPISILPTVSKIIEKAAHVQLCSYLEENKLLSHSQFGFRHGRSTSTALSNFTDQILENMDGGKVTGAVFLDLRKAFDTVDHTILVRKLKNVGVSGKSLAWFNSYLSGRSQQTMCGDATSSAANITLGVPQGSILGPLLFLVYIN</sequence>
<proteinExistence type="predicted"/>
<comment type="caution">
    <text evidence="1">The sequence shown here is derived from an EMBL/GenBank/DDBJ whole genome shotgun (WGS) entry which is preliminary data.</text>
</comment>
<dbReference type="Pfam" id="PF00078">
    <property type="entry name" value="RVT_1"/>
    <property type="match status" value="1"/>
</dbReference>
<organism evidence="1 2">
    <name type="scientific">Paramuricea clavata</name>
    <name type="common">Red gorgonian</name>
    <name type="synonym">Violescent sea-whip</name>
    <dbReference type="NCBI Taxonomy" id="317549"/>
    <lineage>
        <taxon>Eukaryota</taxon>
        <taxon>Metazoa</taxon>
        <taxon>Cnidaria</taxon>
        <taxon>Anthozoa</taxon>
        <taxon>Octocorallia</taxon>
        <taxon>Malacalcyonacea</taxon>
        <taxon>Plexauridae</taxon>
        <taxon>Paramuricea</taxon>
    </lineage>
</organism>
<evidence type="ECO:0000313" key="1">
    <source>
        <dbReference type="EMBL" id="CAB3994129.1"/>
    </source>
</evidence>
<dbReference type="EMBL" id="CACRXK020002397">
    <property type="protein sequence ID" value="CAB3994129.1"/>
    <property type="molecule type" value="Genomic_DNA"/>
</dbReference>
<dbReference type="InterPro" id="IPR043502">
    <property type="entry name" value="DNA/RNA_pol_sf"/>
</dbReference>
<dbReference type="AlphaFoldDB" id="A0A7D9HZW1"/>
<dbReference type="PROSITE" id="PS50878">
    <property type="entry name" value="RT_POL"/>
    <property type="match status" value="1"/>
</dbReference>
<dbReference type="OrthoDB" id="5989151at2759"/>
<gene>
    <name evidence="1" type="ORF">PACLA_8A009367</name>
</gene>
<dbReference type="CDD" id="cd01650">
    <property type="entry name" value="RT_nLTR_like"/>
    <property type="match status" value="1"/>
</dbReference>
<dbReference type="Proteomes" id="UP001152795">
    <property type="component" value="Unassembled WGS sequence"/>
</dbReference>
<dbReference type="SUPFAM" id="SSF56672">
    <property type="entry name" value="DNA/RNA polymerases"/>
    <property type="match status" value="1"/>
</dbReference>
<dbReference type="PANTHER" id="PTHR19446">
    <property type="entry name" value="REVERSE TRANSCRIPTASES"/>
    <property type="match status" value="1"/>
</dbReference>